<feature type="compositionally biased region" description="Gly residues" evidence="4">
    <location>
        <begin position="331"/>
        <end position="340"/>
    </location>
</feature>
<evidence type="ECO:0000256" key="4">
    <source>
        <dbReference type="SAM" id="MobiDB-lite"/>
    </source>
</evidence>
<evidence type="ECO:0000256" key="3">
    <source>
        <dbReference type="SAM" id="Coils"/>
    </source>
</evidence>
<dbReference type="Proteomes" id="UP001327560">
    <property type="component" value="Chromosome 1"/>
</dbReference>
<reference evidence="5 6" key="1">
    <citation type="submission" date="2023-10" db="EMBL/GenBank/DDBJ databases">
        <title>Chromosome-scale genome assembly provides insights into flower coloration mechanisms of Canna indica.</title>
        <authorList>
            <person name="Li C."/>
        </authorList>
    </citation>
    <scope>NUCLEOTIDE SEQUENCE [LARGE SCALE GENOMIC DNA]</scope>
    <source>
        <tissue evidence="5">Flower</tissue>
    </source>
</reference>
<organism evidence="5 6">
    <name type="scientific">Canna indica</name>
    <name type="common">Indian-shot</name>
    <dbReference type="NCBI Taxonomy" id="4628"/>
    <lineage>
        <taxon>Eukaryota</taxon>
        <taxon>Viridiplantae</taxon>
        <taxon>Streptophyta</taxon>
        <taxon>Embryophyta</taxon>
        <taxon>Tracheophyta</taxon>
        <taxon>Spermatophyta</taxon>
        <taxon>Magnoliopsida</taxon>
        <taxon>Liliopsida</taxon>
        <taxon>Zingiberales</taxon>
        <taxon>Cannaceae</taxon>
        <taxon>Canna</taxon>
    </lineage>
</organism>
<sequence length="496" mass="55073">MPRSRGTDVVQRSSPRASRAPLHLKATACSEANSVHHRPAAADRSPKVSPRGVVQERKRGTRAGDLEIKLSKAQAELKKLREQLTSAEAAKLEMEQALAQAKKRVPAAAPASKGEEEKSPLSLDSQQEGVRQEEEKPEESVTSPATMDVFEVVVPTEPIHRENEIDNDQKQEEKVVKREEEETKTMIEKPETDQDNEAEVAEKEEECKRKEKSETVALPGSPEVTILKAKLLEKEKEVAILLEENVIFKTKAQEEAKQIAKAAQAKEEELITKLNSLEEKLKMSKAKEAELTMQLEAAEGTNVTLETEMNRLRVQTDQWRKAAEAAAAALGTGGGAGTDMGGRRMTDRSRSMDKHHGASYANWGSPLMEEDIDVDGGSRSGRRKGTGIRILGNLWKKNQHNLHSEIGTSGYKSVALCNHWSFIIFVIKVSKEHKICDWDEPRRDGSFSICFKANDSWGTRSTPSLHEPLSEVIASFCSILVFIGSIYFDGKGEERK</sequence>
<keyword evidence="2 3" id="KW-0175">Coiled coil</keyword>
<feature type="region of interest" description="Disordered" evidence="4">
    <location>
        <begin position="1"/>
        <end position="67"/>
    </location>
</feature>
<keyword evidence="6" id="KW-1185">Reference proteome</keyword>
<feature type="compositionally biased region" description="Basic and acidic residues" evidence="4">
    <location>
        <begin position="341"/>
        <end position="356"/>
    </location>
</feature>
<feature type="region of interest" description="Disordered" evidence="4">
    <location>
        <begin position="326"/>
        <end position="360"/>
    </location>
</feature>
<comment type="similarity">
    <text evidence="1">Belongs to the ICR family.</text>
</comment>
<feature type="region of interest" description="Disordered" evidence="4">
    <location>
        <begin position="98"/>
        <end position="198"/>
    </location>
</feature>
<accession>A0AAQ3JWT2</accession>
<dbReference type="PANTHER" id="PTHR34224">
    <property type="entry name" value="INTERACTOR OF CONSTITUTIVE ACTIVE ROPS 2, CHLOROPLASTIC-RELATED"/>
    <property type="match status" value="1"/>
</dbReference>
<evidence type="ECO:0000256" key="1">
    <source>
        <dbReference type="ARBA" id="ARBA00009778"/>
    </source>
</evidence>
<name>A0AAQ3JWT2_9LILI</name>
<dbReference type="AlphaFoldDB" id="A0AAQ3JWT2"/>
<gene>
    <name evidence="5" type="ORF">Cni_G04367</name>
</gene>
<dbReference type="EMBL" id="CP136890">
    <property type="protein sequence ID" value="WOK95660.1"/>
    <property type="molecule type" value="Genomic_DNA"/>
</dbReference>
<proteinExistence type="inferred from homology"/>
<dbReference type="PANTHER" id="PTHR34224:SF2">
    <property type="entry name" value="INTERACTOR OF CONSTITUTIVE ACTIVE ROPS 4"/>
    <property type="match status" value="1"/>
</dbReference>
<feature type="compositionally biased region" description="Basic and acidic residues" evidence="4">
    <location>
        <begin position="158"/>
        <end position="192"/>
    </location>
</feature>
<feature type="compositionally biased region" description="Basic and acidic residues" evidence="4">
    <location>
        <begin position="54"/>
        <end position="67"/>
    </location>
</feature>
<evidence type="ECO:0000313" key="6">
    <source>
        <dbReference type="Proteomes" id="UP001327560"/>
    </source>
</evidence>
<protein>
    <submittedName>
        <fullName evidence="5">Interactor of constitutive active ROPs 4-like isoform X2</fullName>
    </submittedName>
</protein>
<feature type="coiled-coil region" evidence="3">
    <location>
        <begin position="224"/>
        <end position="315"/>
    </location>
</feature>
<evidence type="ECO:0000313" key="5">
    <source>
        <dbReference type="EMBL" id="WOK95660.1"/>
    </source>
</evidence>
<dbReference type="InterPro" id="IPR029688">
    <property type="entry name" value="ICR"/>
</dbReference>
<evidence type="ECO:0000256" key="2">
    <source>
        <dbReference type="ARBA" id="ARBA00023054"/>
    </source>
</evidence>